<evidence type="ECO:0000313" key="2">
    <source>
        <dbReference type="Proteomes" id="UP000233837"/>
    </source>
</evidence>
<name>A0A2I0VRL2_9ASPA</name>
<sequence length="91" mass="10081">MMVCSNSFVNVPVNLINTQALVYHVGDNSGMDVRTHLDWLQCTSEFESDSDSSSDNCGGSDPGHDFKLVHDRPVLFVASRGRLRGRGRRGR</sequence>
<keyword evidence="2" id="KW-1185">Reference proteome</keyword>
<reference evidence="1 2" key="1">
    <citation type="journal article" date="2016" name="Sci. Rep.">
        <title>The Dendrobium catenatum Lindl. genome sequence provides insights into polysaccharide synthase, floral development and adaptive evolution.</title>
        <authorList>
            <person name="Zhang G.Q."/>
            <person name="Xu Q."/>
            <person name="Bian C."/>
            <person name="Tsai W.C."/>
            <person name="Yeh C.M."/>
            <person name="Liu K.W."/>
            <person name="Yoshida K."/>
            <person name="Zhang L.S."/>
            <person name="Chang S.B."/>
            <person name="Chen F."/>
            <person name="Shi Y."/>
            <person name="Su Y.Y."/>
            <person name="Zhang Y.Q."/>
            <person name="Chen L.J."/>
            <person name="Yin Y."/>
            <person name="Lin M."/>
            <person name="Huang H."/>
            <person name="Deng H."/>
            <person name="Wang Z.W."/>
            <person name="Zhu S.L."/>
            <person name="Zhao X."/>
            <person name="Deng C."/>
            <person name="Niu S.C."/>
            <person name="Huang J."/>
            <person name="Wang M."/>
            <person name="Liu G.H."/>
            <person name="Yang H.J."/>
            <person name="Xiao X.J."/>
            <person name="Hsiao Y.Y."/>
            <person name="Wu W.L."/>
            <person name="Chen Y.Y."/>
            <person name="Mitsuda N."/>
            <person name="Ohme-Takagi M."/>
            <person name="Luo Y.B."/>
            <person name="Van de Peer Y."/>
            <person name="Liu Z.J."/>
        </authorList>
    </citation>
    <scope>NUCLEOTIDE SEQUENCE [LARGE SCALE GENOMIC DNA]</scope>
    <source>
        <tissue evidence="1">The whole plant</tissue>
    </source>
</reference>
<proteinExistence type="predicted"/>
<accession>A0A2I0VRL2</accession>
<protein>
    <submittedName>
        <fullName evidence="1">Uncharacterized protein</fullName>
    </submittedName>
</protein>
<dbReference type="Proteomes" id="UP000233837">
    <property type="component" value="Unassembled WGS sequence"/>
</dbReference>
<evidence type="ECO:0000313" key="1">
    <source>
        <dbReference type="EMBL" id="PKU66048.1"/>
    </source>
</evidence>
<reference evidence="1 2" key="2">
    <citation type="journal article" date="2017" name="Nature">
        <title>The Apostasia genome and the evolution of orchids.</title>
        <authorList>
            <person name="Zhang G.Q."/>
            <person name="Liu K.W."/>
            <person name="Li Z."/>
            <person name="Lohaus R."/>
            <person name="Hsiao Y.Y."/>
            <person name="Niu S.C."/>
            <person name="Wang J.Y."/>
            <person name="Lin Y.C."/>
            <person name="Xu Q."/>
            <person name="Chen L.J."/>
            <person name="Yoshida K."/>
            <person name="Fujiwara S."/>
            <person name="Wang Z.W."/>
            <person name="Zhang Y.Q."/>
            <person name="Mitsuda N."/>
            <person name="Wang M."/>
            <person name="Liu G.H."/>
            <person name="Pecoraro L."/>
            <person name="Huang H.X."/>
            <person name="Xiao X.J."/>
            <person name="Lin M."/>
            <person name="Wu X.Y."/>
            <person name="Wu W.L."/>
            <person name="Chen Y.Y."/>
            <person name="Chang S.B."/>
            <person name="Sakamoto S."/>
            <person name="Ohme-Takagi M."/>
            <person name="Yagi M."/>
            <person name="Zeng S.J."/>
            <person name="Shen C.Y."/>
            <person name="Yeh C.M."/>
            <person name="Luo Y.B."/>
            <person name="Tsai W.C."/>
            <person name="Van de Peer Y."/>
            <person name="Liu Z.J."/>
        </authorList>
    </citation>
    <scope>NUCLEOTIDE SEQUENCE [LARGE SCALE GENOMIC DNA]</scope>
    <source>
        <tissue evidence="1">The whole plant</tissue>
    </source>
</reference>
<dbReference type="EMBL" id="KZ503302">
    <property type="protein sequence ID" value="PKU66048.1"/>
    <property type="molecule type" value="Genomic_DNA"/>
</dbReference>
<organism evidence="1 2">
    <name type="scientific">Dendrobium catenatum</name>
    <dbReference type="NCBI Taxonomy" id="906689"/>
    <lineage>
        <taxon>Eukaryota</taxon>
        <taxon>Viridiplantae</taxon>
        <taxon>Streptophyta</taxon>
        <taxon>Embryophyta</taxon>
        <taxon>Tracheophyta</taxon>
        <taxon>Spermatophyta</taxon>
        <taxon>Magnoliopsida</taxon>
        <taxon>Liliopsida</taxon>
        <taxon>Asparagales</taxon>
        <taxon>Orchidaceae</taxon>
        <taxon>Epidendroideae</taxon>
        <taxon>Malaxideae</taxon>
        <taxon>Dendrobiinae</taxon>
        <taxon>Dendrobium</taxon>
    </lineage>
</organism>
<gene>
    <name evidence="1" type="ORF">MA16_Dca017369</name>
</gene>
<dbReference type="AlphaFoldDB" id="A0A2I0VRL2"/>